<evidence type="ECO:0000313" key="6">
    <source>
        <dbReference type="Proteomes" id="UP000808349"/>
    </source>
</evidence>
<gene>
    <name evidence="5" type="ORF">IPO85_08970</name>
</gene>
<evidence type="ECO:0000256" key="3">
    <source>
        <dbReference type="SAM" id="SignalP"/>
    </source>
</evidence>
<evidence type="ECO:0000259" key="4">
    <source>
        <dbReference type="Pfam" id="PF18962"/>
    </source>
</evidence>
<reference evidence="5 6" key="1">
    <citation type="submission" date="2020-10" db="EMBL/GenBank/DDBJ databases">
        <title>Connecting structure to function with the recovery of over 1000 high-quality activated sludge metagenome-assembled genomes encoding full-length rRNA genes using long-read sequencing.</title>
        <authorList>
            <person name="Singleton C.M."/>
            <person name="Petriglieri F."/>
            <person name="Kristensen J.M."/>
            <person name="Kirkegaard R.H."/>
            <person name="Michaelsen T.Y."/>
            <person name="Andersen M.H."/>
            <person name="Karst S.M."/>
            <person name="Dueholm M.S."/>
            <person name="Nielsen P.H."/>
            <person name="Albertsen M."/>
        </authorList>
    </citation>
    <scope>NUCLEOTIDE SEQUENCE [LARGE SCALE GENOMIC DNA]</scope>
    <source>
        <strain evidence="5">Ribe_18-Q3-R11-54_BAT3C.373</strain>
    </source>
</reference>
<dbReference type="PANTHER" id="PTHR46344">
    <property type="entry name" value="OS02G0202900 PROTEIN"/>
    <property type="match status" value="1"/>
</dbReference>
<dbReference type="EMBL" id="JADKFW010000005">
    <property type="protein sequence ID" value="MBK9717628.1"/>
    <property type="molecule type" value="Genomic_DNA"/>
</dbReference>
<dbReference type="AlphaFoldDB" id="A0A9D7XHF0"/>
<accession>A0A9D7XHF0</accession>
<name>A0A9D7XHF0_9BACT</name>
<keyword evidence="3" id="KW-0732">Signal</keyword>
<keyword evidence="2" id="KW-0677">Repeat</keyword>
<comment type="caution">
    <text evidence="5">The sequence shown here is derived from an EMBL/GenBank/DDBJ whole genome shotgun (WGS) entry which is preliminary data.</text>
</comment>
<dbReference type="Pfam" id="PF01344">
    <property type="entry name" value="Kelch_1"/>
    <property type="match status" value="1"/>
</dbReference>
<dbReference type="InterPro" id="IPR006652">
    <property type="entry name" value="Kelch_1"/>
</dbReference>
<dbReference type="Gene3D" id="2.120.10.80">
    <property type="entry name" value="Kelch-type beta propeller"/>
    <property type="match status" value="2"/>
</dbReference>
<proteinExistence type="predicted"/>
<evidence type="ECO:0000313" key="5">
    <source>
        <dbReference type="EMBL" id="MBK9717628.1"/>
    </source>
</evidence>
<dbReference type="PANTHER" id="PTHR46344:SF27">
    <property type="entry name" value="KELCH REPEAT SUPERFAMILY PROTEIN"/>
    <property type="match status" value="1"/>
</dbReference>
<evidence type="ECO:0000256" key="2">
    <source>
        <dbReference type="ARBA" id="ARBA00022737"/>
    </source>
</evidence>
<evidence type="ECO:0000256" key="1">
    <source>
        <dbReference type="ARBA" id="ARBA00022441"/>
    </source>
</evidence>
<dbReference type="Pfam" id="PF18962">
    <property type="entry name" value="Por_Secre_tail"/>
    <property type="match status" value="1"/>
</dbReference>
<feature type="signal peptide" evidence="3">
    <location>
        <begin position="1"/>
        <end position="20"/>
    </location>
</feature>
<feature type="domain" description="Secretion system C-terminal sorting" evidence="4">
    <location>
        <begin position="333"/>
        <end position="395"/>
    </location>
</feature>
<protein>
    <submittedName>
        <fullName evidence="5">T9SS type A sorting domain-containing protein</fullName>
    </submittedName>
</protein>
<organism evidence="5 6">
    <name type="scientific">Candidatus Defluviibacterium haderslevense</name>
    <dbReference type="NCBI Taxonomy" id="2981993"/>
    <lineage>
        <taxon>Bacteria</taxon>
        <taxon>Pseudomonadati</taxon>
        <taxon>Bacteroidota</taxon>
        <taxon>Saprospiria</taxon>
        <taxon>Saprospirales</taxon>
        <taxon>Saprospiraceae</taxon>
        <taxon>Candidatus Defluviibacterium</taxon>
    </lineage>
</organism>
<feature type="chain" id="PRO_5039396983" evidence="3">
    <location>
        <begin position="21"/>
        <end position="410"/>
    </location>
</feature>
<dbReference type="SUPFAM" id="SSF117281">
    <property type="entry name" value="Kelch motif"/>
    <property type="match status" value="1"/>
</dbReference>
<sequence length="410" mass="45131">MRLQKCLVLIFFSSISFLMAQGEPEVWVEVASLPASASKRAESGSFTINGKGYIFGGTAAYPNWLSDCWEYDPINDSWRQMASVPLVGPREPAFFTIGNKGYTVSGFYGSGSNSAISKNVFEFDPVANTWTKKADFAGNARRDAIGFSIGSKGYVGTGAISGGQISDLWEYDPSVDKWTKKANFPGNIRDAASAFSIGTKGYITLGRSATITYNDLWEYDPSLDVWTKKANFPGVTRSEAVSFVIYNEAFVGSGHTSGKNDFWAYNQFSDTWRPVTSLPGLERVEAVGFAIGEYGYLAQGYSGSLGTQKDLWKFVAYPVNNHDVKESIHFMAYPNPTNGRMIVDLQCKACNEYSVDVLNNIGELVLSLSNQHTYADLDLSFLPAGIYFVRVNYDGITNKYGEGLKKIILK</sequence>
<dbReference type="Proteomes" id="UP000808349">
    <property type="component" value="Unassembled WGS sequence"/>
</dbReference>
<keyword evidence="1" id="KW-0880">Kelch repeat</keyword>
<dbReference type="NCBIfam" id="TIGR04183">
    <property type="entry name" value="Por_Secre_tail"/>
    <property type="match status" value="1"/>
</dbReference>
<dbReference type="InterPro" id="IPR015915">
    <property type="entry name" value="Kelch-typ_b-propeller"/>
</dbReference>
<dbReference type="InterPro" id="IPR026444">
    <property type="entry name" value="Secre_tail"/>
</dbReference>